<protein>
    <submittedName>
        <fullName evidence="1">Uncharacterized protein</fullName>
    </submittedName>
</protein>
<dbReference type="Proteomes" id="UP000003604">
    <property type="component" value="Unassembled WGS sequence"/>
</dbReference>
<organism evidence="1 2">
    <name type="scientific">Grimontia hollisae CIP 101886</name>
    <dbReference type="NCBI Taxonomy" id="675812"/>
    <lineage>
        <taxon>Bacteria</taxon>
        <taxon>Pseudomonadati</taxon>
        <taxon>Pseudomonadota</taxon>
        <taxon>Gammaproteobacteria</taxon>
        <taxon>Vibrionales</taxon>
        <taxon>Vibrionaceae</taxon>
        <taxon>Grimontia</taxon>
    </lineage>
</organism>
<proteinExistence type="predicted"/>
<accession>D0I621</accession>
<evidence type="ECO:0000313" key="1">
    <source>
        <dbReference type="EMBL" id="EEY73335.1"/>
    </source>
</evidence>
<sequence length="38" mass="4239">MAIIYTLFVYQCVGIDSGFNKRVNIASVDVFENIADVL</sequence>
<dbReference type="EMBL" id="ADAQ01000010">
    <property type="protein sequence ID" value="EEY73335.1"/>
    <property type="molecule type" value="Genomic_DNA"/>
</dbReference>
<dbReference type="AlphaFoldDB" id="D0I621"/>
<gene>
    <name evidence="1" type="ORF">VHA_001188</name>
</gene>
<name>D0I621_GRIHO</name>
<reference evidence="1 2" key="1">
    <citation type="submission" date="2009-10" db="EMBL/GenBank/DDBJ databases">
        <authorList>
            <consortium name="Los Alamos National Laboratory (LANL)"/>
            <consortium name="National Microbial Pathogen Data Resource (NMPDR)"/>
            <person name="Saunders E.H."/>
            <person name="Munk A.C."/>
            <person name="Tapia R."/>
            <person name="Green L."/>
            <person name="Rogers Y."/>
            <person name="Detter J.C."/>
            <person name="Bruce D."/>
            <person name="Brettin T.S."/>
            <person name="Colwell R.R."/>
            <person name="Huq A."/>
            <person name="Grim C.J."/>
            <person name="Hasan N.A."/>
            <person name="Bartels D."/>
            <person name="Vonstein V."/>
        </authorList>
    </citation>
    <scope>NUCLEOTIDE SEQUENCE [LARGE SCALE GENOMIC DNA]</scope>
    <source>
        <strain evidence="1 2">CIP 101886</strain>
    </source>
</reference>
<evidence type="ECO:0000313" key="2">
    <source>
        <dbReference type="Proteomes" id="UP000003604"/>
    </source>
</evidence>
<keyword evidence="2" id="KW-1185">Reference proteome</keyword>
<comment type="caution">
    <text evidence="1">The sequence shown here is derived from an EMBL/GenBank/DDBJ whole genome shotgun (WGS) entry which is preliminary data.</text>
</comment>